<keyword evidence="3 4" id="KW-0268">Exocytosis</keyword>
<comment type="caution">
    <text evidence="8">The sequence shown here is derived from an EMBL/GenBank/DDBJ whole genome shotgun (WGS) entry which is preliminary data.</text>
</comment>
<evidence type="ECO:0000259" key="6">
    <source>
        <dbReference type="Pfam" id="PF04091"/>
    </source>
</evidence>
<dbReference type="Gene3D" id="1.10.357.30">
    <property type="entry name" value="Exocyst complex subunit Sec15 C-terminal domain, N-terminal subdomain"/>
    <property type="match status" value="1"/>
</dbReference>
<evidence type="ECO:0000256" key="2">
    <source>
        <dbReference type="ARBA" id="ARBA00022448"/>
    </source>
</evidence>
<dbReference type="Pfam" id="PF20651">
    <property type="entry name" value="EXOC6_Sec15_N"/>
    <property type="match status" value="1"/>
</dbReference>
<sequence length="869" mass="97361">MVSHGDRNSQSRIFLAAKAKKSTSVNSSLPPGKMRRKSLPDSSLPSPSSRGGAAGESDKQDLLLLSTAIANGEDLAPFVRKAFVSGRPDSLLHSLRHCVRSKESEIEDLCRAHYQEFISAVDELRSLLSDADTLKSSLSEANSLLQSVGDPLLASLDAYLEASAVAHNLASALSSARNCVHLLDLCDRANEHFASDNLYQALRAVDSLERDFLLPDAVPSAGLRRMLQRQIPAFRAHVERRISKDFSDWMVQIRIVSRNLGQMAIGRASASRQREEELRVKQRQAEEQSRLSPRDCAYSLEEEDDADDPLSGAGALDLTPLYRAFHIYQTLGLKDRFRQYYFENRNLQLTSDFQVSSMTPFLESHQTFFAQIAGFFIVEDRVFRTGGGLITRVEVDALWDTAVTKMVSVLEDQFSRMQTASHLLLIKDYVSLLSVTLRHYGYTVDPLLDVLSKHIDKYHDLLLSDCRRQISEALAADKFEQMLMKKEYEYSMNVLSFQIQTSDIIPAFPYVAPFSSTVPDCCRIVRSFIEDSVSFLSYGGQLDFYAFVKKYLDRLLSEVLDGAFLRLVESKSLGVSQAMQVAANMAVLERACDFFLRHAGQLSGIPLRIAERTRWEFALKKSRDAIEELLLSLLRGKVDDFMLLTDGIVWMSEDPPQNGNEYANEVIIYLETLVSTAQQILPAQVLCRVIYGVLSHISEKIVGLFLSDLVKRFNGNAVAGIDTDVKLFESFAENQSQLFSEFVESRTNDLKQALAEARQLVNLLASNHPDNFLNPVIREKSYNKLDYKKVVAISEKLRDSSDRLFGTFGTRSAKQNPKKKSLDALIKRLKDLPSKSLIKDGMELVNGFDGDDVISIMAVFASSSNVGLD</sequence>
<dbReference type="PANTHER" id="PTHR12702">
    <property type="entry name" value="SEC15"/>
    <property type="match status" value="1"/>
</dbReference>
<evidence type="ECO:0000313" key="9">
    <source>
        <dbReference type="Proteomes" id="UP001412067"/>
    </source>
</evidence>
<evidence type="ECO:0000256" key="3">
    <source>
        <dbReference type="ARBA" id="ARBA00022483"/>
    </source>
</evidence>
<reference evidence="8 9" key="1">
    <citation type="journal article" date="2022" name="Nat. Plants">
        <title>Genomes of leafy and leafless Platanthera orchids illuminate the evolution of mycoheterotrophy.</title>
        <authorList>
            <person name="Li M.H."/>
            <person name="Liu K.W."/>
            <person name="Li Z."/>
            <person name="Lu H.C."/>
            <person name="Ye Q.L."/>
            <person name="Zhang D."/>
            <person name="Wang J.Y."/>
            <person name="Li Y.F."/>
            <person name="Zhong Z.M."/>
            <person name="Liu X."/>
            <person name="Yu X."/>
            <person name="Liu D.K."/>
            <person name="Tu X.D."/>
            <person name="Liu B."/>
            <person name="Hao Y."/>
            <person name="Liao X.Y."/>
            <person name="Jiang Y.T."/>
            <person name="Sun W.H."/>
            <person name="Chen J."/>
            <person name="Chen Y.Q."/>
            <person name="Ai Y."/>
            <person name="Zhai J.W."/>
            <person name="Wu S.S."/>
            <person name="Zhou Z."/>
            <person name="Hsiao Y.Y."/>
            <person name="Wu W.L."/>
            <person name="Chen Y.Y."/>
            <person name="Lin Y.F."/>
            <person name="Hsu J.L."/>
            <person name="Li C.Y."/>
            <person name="Wang Z.W."/>
            <person name="Zhao X."/>
            <person name="Zhong W.Y."/>
            <person name="Ma X.K."/>
            <person name="Ma L."/>
            <person name="Huang J."/>
            <person name="Chen G.Z."/>
            <person name="Huang M.Z."/>
            <person name="Huang L."/>
            <person name="Peng D.H."/>
            <person name="Luo Y.B."/>
            <person name="Zou S.Q."/>
            <person name="Chen S.P."/>
            <person name="Lan S."/>
            <person name="Tsai W.C."/>
            <person name="Van de Peer Y."/>
            <person name="Liu Z.J."/>
        </authorList>
    </citation>
    <scope>NUCLEOTIDE SEQUENCE [LARGE SCALE GENOMIC DNA]</scope>
    <source>
        <strain evidence="8">Lor288</strain>
    </source>
</reference>
<comment type="function">
    <text evidence="4">Component of the exocyst complex involved in the docking of exocytic vesicles with fusion sites on the plasma membrane.</text>
</comment>
<feature type="domain" description="Exocyst complex subunit EXOC6/Sec15 C-terminal" evidence="6">
    <location>
        <begin position="446"/>
        <end position="796"/>
    </location>
</feature>
<evidence type="ECO:0000259" key="7">
    <source>
        <dbReference type="Pfam" id="PF20651"/>
    </source>
</evidence>
<feature type="compositionally biased region" description="Low complexity" evidence="5">
    <location>
        <begin position="40"/>
        <end position="49"/>
    </location>
</feature>
<gene>
    <name evidence="8" type="ORF">KSP40_PGU009434</name>
</gene>
<evidence type="ECO:0000256" key="1">
    <source>
        <dbReference type="ARBA" id="ARBA00007944"/>
    </source>
</evidence>
<dbReference type="InterPro" id="IPR042044">
    <property type="entry name" value="EXOC6PINT-1/Sec15/Tip20_C_dom2"/>
</dbReference>
<dbReference type="Pfam" id="PF04091">
    <property type="entry name" value="Sec15_C"/>
    <property type="match status" value="1"/>
</dbReference>
<proteinExistence type="inferred from homology"/>
<dbReference type="InterPro" id="IPR048359">
    <property type="entry name" value="EXOC6_Sec15_N"/>
</dbReference>
<evidence type="ECO:0000313" key="8">
    <source>
        <dbReference type="EMBL" id="KAK8968438.1"/>
    </source>
</evidence>
<keyword evidence="2 4" id="KW-0813">Transport</keyword>
<dbReference type="InterPro" id="IPR007225">
    <property type="entry name" value="EXOC6/Sec15"/>
</dbReference>
<dbReference type="InterPro" id="IPR042045">
    <property type="entry name" value="EXOC6/Sec15_C_dom1"/>
</dbReference>
<feature type="domain" description="Exocyst complex component EXOC6/Sec15 N-terminal" evidence="7">
    <location>
        <begin position="95"/>
        <end position="265"/>
    </location>
</feature>
<feature type="compositionally biased region" description="Basic and acidic residues" evidence="5">
    <location>
        <begin position="275"/>
        <end position="293"/>
    </location>
</feature>
<dbReference type="InterPro" id="IPR046361">
    <property type="entry name" value="EXOC6/Sec15_C"/>
</dbReference>
<dbReference type="PANTHER" id="PTHR12702:SF1">
    <property type="entry name" value="EXOCYST COMPLEX COMPONENT SEC15B"/>
    <property type="match status" value="1"/>
</dbReference>
<evidence type="ECO:0000256" key="4">
    <source>
        <dbReference type="PIRNR" id="PIRNR025007"/>
    </source>
</evidence>
<protein>
    <recommendedName>
        <fullName evidence="4">Exocyst complex component</fullName>
    </recommendedName>
</protein>
<dbReference type="EMBL" id="JBBWWR010000004">
    <property type="protein sequence ID" value="KAK8968438.1"/>
    <property type="molecule type" value="Genomic_DNA"/>
</dbReference>
<evidence type="ECO:0000256" key="5">
    <source>
        <dbReference type="SAM" id="MobiDB-lite"/>
    </source>
</evidence>
<name>A0ABR2MZV8_9ASPA</name>
<dbReference type="Gene3D" id="1.20.58.670">
    <property type="entry name" value="Dsl1p vesicle tethering complex, Tip20p subunit, domain D"/>
    <property type="match status" value="1"/>
</dbReference>
<organism evidence="8 9">
    <name type="scientific">Platanthera guangdongensis</name>
    <dbReference type="NCBI Taxonomy" id="2320717"/>
    <lineage>
        <taxon>Eukaryota</taxon>
        <taxon>Viridiplantae</taxon>
        <taxon>Streptophyta</taxon>
        <taxon>Embryophyta</taxon>
        <taxon>Tracheophyta</taxon>
        <taxon>Spermatophyta</taxon>
        <taxon>Magnoliopsida</taxon>
        <taxon>Liliopsida</taxon>
        <taxon>Asparagales</taxon>
        <taxon>Orchidaceae</taxon>
        <taxon>Orchidoideae</taxon>
        <taxon>Orchideae</taxon>
        <taxon>Orchidinae</taxon>
        <taxon>Platanthera</taxon>
    </lineage>
</organism>
<dbReference type="Proteomes" id="UP001412067">
    <property type="component" value="Unassembled WGS sequence"/>
</dbReference>
<comment type="similarity">
    <text evidence="1 4">Belongs to the SEC15 family.</text>
</comment>
<feature type="region of interest" description="Disordered" evidence="5">
    <location>
        <begin position="275"/>
        <end position="296"/>
    </location>
</feature>
<keyword evidence="9" id="KW-1185">Reference proteome</keyword>
<accession>A0ABR2MZV8</accession>
<dbReference type="PIRSF" id="PIRSF025007">
    <property type="entry name" value="Sec15"/>
    <property type="match status" value="1"/>
</dbReference>
<feature type="region of interest" description="Disordered" evidence="5">
    <location>
        <begin position="1"/>
        <end position="57"/>
    </location>
</feature>